<evidence type="ECO:0000259" key="4">
    <source>
        <dbReference type="PROSITE" id="PS50893"/>
    </source>
</evidence>
<dbReference type="GO" id="GO:0016887">
    <property type="term" value="F:ATP hydrolysis activity"/>
    <property type="evidence" value="ECO:0007669"/>
    <property type="project" value="InterPro"/>
</dbReference>
<dbReference type="SUPFAM" id="SSF52540">
    <property type="entry name" value="P-loop containing nucleoside triphosphate hydrolases"/>
    <property type="match status" value="1"/>
</dbReference>
<feature type="domain" description="ABC transporter" evidence="4">
    <location>
        <begin position="28"/>
        <end position="252"/>
    </location>
</feature>
<dbReference type="EMBL" id="FPHD01000046">
    <property type="protein sequence ID" value="SFV57473.1"/>
    <property type="molecule type" value="Genomic_DNA"/>
</dbReference>
<dbReference type="AlphaFoldDB" id="A0A1W1BVD2"/>
<dbReference type="Gene3D" id="3.40.50.300">
    <property type="entry name" value="P-loop containing nucleotide triphosphate hydrolases"/>
    <property type="match status" value="1"/>
</dbReference>
<dbReference type="GO" id="GO:0005524">
    <property type="term" value="F:ATP binding"/>
    <property type="evidence" value="ECO:0007669"/>
    <property type="project" value="UniProtKB-KW"/>
</dbReference>
<dbReference type="InterPro" id="IPR015854">
    <property type="entry name" value="ABC_transpr_LolD-like"/>
</dbReference>
<keyword evidence="2" id="KW-0547">Nucleotide-binding</keyword>
<dbReference type="InterPro" id="IPR003593">
    <property type="entry name" value="AAA+_ATPase"/>
</dbReference>
<dbReference type="InterPro" id="IPR027417">
    <property type="entry name" value="P-loop_NTPase"/>
</dbReference>
<dbReference type="GO" id="GO:0098796">
    <property type="term" value="C:membrane protein complex"/>
    <property type="evidence" value="ECO:0007669"/>
    <property type="project" value="UniProtKB-ARBA"/>
</dbReference>
<gene>
    <name evidence="5" type="ORF">MNB_SV-8-953</name>
</gene>
<accession>A0A1W1BVD2</accession>
<dbReference type="GO" id="GO:0005886">
    <property type="term" value="C:plasma membrane"/>
    <property type="evidence" value="ECO:0007669"/>
    <property type="project" value="TreeGrafter"/>
</dbReference>
<dbReference type="CDD" id="cd03255">
    <property type="entry name" value="ABC_MJ0796_LolCDE_FtsE"/>
    <property type="match status" value="1"/>
</dbReference>
<dbReference type="InterPro" id="IPR017871">
    <property type="entry name" value="ABC_transporter-like_CS"/>
</dbReference>
<name>A0A1W1BVD2_9ZZZZ</name>
<evidence type="ECO:0000313" key="5">
    <source>
        <dbReference type="EMBL" id="SFV57473.1"/>
    </source>
</evidence>
<dbReference type="Pfam" id="PF00005">
    <property type="entry name" value="ABC_tran"/>
    <property type="match status" value="1"/>
</dbReference>
<evidence type="ECO:0000256" key="1">
    <source>
        <dbReference type="ARBA" id="ARBA00022448"/>
    </source>
</evidence>
<dbReference type="GO" id="GO:0022857">
    <property type="term" value="F:transmembrane transporter activity"/>
    <property type="evidence" value="ECO:0007669"/>
    <property type="project" value="TreeGrafter"/>
</dbReference>
<keyword evidence="1" id="KW-0813">Transport</keyword>
<evidence type="ECO:0000256" key="3">
    <source>
        <dbReference type="ARBA" id="ARBA00022840"/>
    </source>
</evidence>
<dbReference type="InterPro" id="IPR017911">
    <property type="entry name" value="MacB-like_ATP-bd"/>
</dbReference>
<dbReference type="SMART" id="SM00382">
    <property type="entry name" value="AAA"/>
    <property type="match status" value="1"/>
</dbReference>
<evidence type="ECO:0000256" key="2">
    <source>
        <dbReference type="ARBA" id="ARBA00022741"/>
    </source>
</evidence>
<dbReference type="PROSITE" id="PS50893">
    <property type="entry name" value="ABC_TRANSPORTER_2"/>
    <property type="match status" value="1"/>
</dbReference>
<sequence>MKNFLHPHFIFIYYDLSMAADHKRNIALHCTDIVKTFNSGEAKVKALQGVTLDVYEGELLMLVGPSGCGKTTFVSVVTALLGFDSGTCMTLDHDLGTMSDEAKTAFRGKEIGFVFQAFNLIPALNATENTALPLMIFKTNKAEALSRANMMLKAVGLEQKEHFLPGKLSGGQQQRVAIARALVHRPRLVICDEPTSSLDHKSGQVVMKLLKELTRAHGTTMIVVTHDERVYKYADRIAYMEDGKIIKVEENK</sequence>
<reference evidence="5" key="1">
    <citation type="submission" date="2016-10" db="EMBL/GenBank/DDBJ databases">
        <authorList>
            <person name="de Groot N.N."/>
        </authorList>
    </citation>
    <scope>NUCLEOTIDE SEQUENCE</scope>
</reference>
<proteinExistence type="predicted"/>
<organism evidence="5">
    <name type="scientific">hydrothermal vent metagenome</name>
    <dbReference type="NCBI Taxonomy" id="652676"/>
    <lineage>
        <taxon>unclassified sequences</taxon>
        <taxon>metagenomes</taxon>
        <taxon>ecological metagenomes</taxon>
    </lineage>
</organism>
<dbReference type="FunFam" id="3.40.50.300:FF:000032">
    <property type="entry name" value="Export ABC transporter ATP-binding protein"/>
    <property type="match status" value="1"/>
</dbReference>
<dbReference type="PANTHER" id="PTHR24220">
    <property type="entry name" value="IMPORT ATP-BINDING PROTEIN"/>
    <property type="match status" value="1"/>
</dbReference>
<protein>
    <submittedName>
        <fullName evidence="5">ABC transporter, ATP-binding protein</fullName>
    </submittedName>
</protein>
<dbReference type="InterPro" id="IPR003439">
    <property type="entry name" value="ABC_transporter-like_ATP-bd"/>
</dbReference>
<keyword evidence="3 5" id="KW-0067">ATP-binding</keyword>
<dbReference type="PROSITE" id="PS00211">
    <property type="entry name" value="ABC_TRANSPORTER_1"/>
    <property type="match status" value="1"/>
</dbReference>